<dbReference type="EMBL" id="KN847496">
    <property type="protein sequence ID" value="KIW14400.1"/>
    <property type="molecule type" value="Genomic_DNA"/>
</dbReference>
<evidence type="ECO:0000313" key="1">
    <source>
        <dbReference type="EMBL" id="KIW14400.1"/>
    </source>
</evidence>
<name>A0A0D2B6U6_9EURO</name>
<reference evidence="1 2" key="1">
    <citation type="submission" date="2015-01" db="EMBL/GenBank/DDBJ databases">
        <title>The Genome Sequence of Exophiala spinifera CBS89968.</title>
        <authorList>
            <consortium name="The Broad Institute Genomics Platform"/>
            <person name="Cuomo C."/>
            <person name="de Hoog S."/>
            <person name="Gorbushina A."/>
            <person name="Stielow B."/>
            <person name="Teixiera M."/>
            <person name="Abouelleil A."/>
            <person name="Chapman S.B."/>
            <person name="Priest M."/>
            <person name="Young S.K."/>
            <person name="Wortman J."/>
            <person name="Nusbaum C."/>
            <person name="Birren B."/>
        </authorList>
    </citation>
    <scope>NUCLEOTIDE SEQUENCE [LARGE SCALE GENOMIC DNA]</scope>
    <source>
        <strain evidence="1 2">CBS 89968</strain>
    </source>
</reference>
<keyword evidence="2" id="KW-1185">Reference proteome</keyword>
<proteinExistence type="predicted"/>
<dbReference type="RefSeq" id="XP_016234616.1">
    <property type="nucleotide sequence ID" value="XM_016381514.1"/>
</dbReference>
<protein>
    <submittedName>
        <fullName evidence="1">Uncharacterized protein</fullName>
    </submittedName>
</protein>
<dbReference type="VEuPathDB" id="FungiDB:PV08_07182"/>
<organism evidence="1 2">
    <name type="scientific">Exophiala spinifera</name>
    <dbReference type="NCBI Taxonomy" id="91928"/>
    <lineage>
        <taxon>Eukaryota</taxon>
        <taxon>Fungi</taxon>
        <taxon>Dikarya</taxon>
        <taxon>Ascomycota</taxon>
        <taxon>Pezizomycotina</taxon>
        <taxon>Eurotiomycetes</taxon>
        <taxon>Chaetothyriomycetidae</taxon>
        <taxon>Chaetothyriales</taxon>
        <taxon>Herpotrichiellaceae</taxon>
        <taxon>Exophiala</taxon>
    </lineage>
</organism>
<evidence type="ECO:0000313" key="2">
    <source>
        <dbReference type="Proteomes" id="UP000053328"/>
    </source>
</evidence>
<accession>A0A0D2B6U6</accession>
<dbReference type="GeneID" id="27334265"/>
<dbReference type="Proteomes" id="UP000053328">
    <property type="component" value="Unassembled WGS sequence"/>
</dbReference>
<sequence length="178" mass="20064">MNLTKRRASFTGCSSQASKRAKLTSNRLAIVQVFNRQYSTDLGDQAFISLCAYLIVILDWGYQLDSADYDLFILEYPMYEADLPSLYSSQLDTHTVRIPSYHKWFESKSPSYDGVPKSTSSKVLSPSILSEIATQHPYSVALTETVLMESALKTLKGDQRRSFWLELTSLEEHSADAA</sequence>
<gene>
    <name evidence="1" type="ORF">PV08_07182</name>
</gene>
<dbReference type="AlphaFoldDB" id="A0A0D2B6U6"/>
<dbReference type="HOGENOM" id="CLU_1517707_0_0_1"/>